<reference evidence="1 2" key="1">
    <citation type="journal article" date="2023" name="Hortic Res">
        <title>Pangenome of water caltrop reveals structural variations and asymmetric subgenome divergence after allopolyploidization.</title>
        <authorList>
            <person name="Zhang X."/>
            <person name="Chen Y."/>
            <person name="Wang L."/>
            <person name="Yuan Y."/>
            <person name="Fang M."/>
            <person name="Shi L."/>
            <person name="Lu R."/>
            <person name="Comes H.P."/>
            <person name="Ma Y."/>
            <person name="Chen Y."/>
            <person name="Huang G."/>
            <person name="Zhou Y."/>
            <person name="Zheng Z."/>
            <person name="Qiu Y."/>
        </authorList>
    </citation>
    <scope>NUCLEOTIDE SEQUENCE [LARGE SCALE GENOMIC DNA]</scope>
    <source>
        <tissue evidence="1">Roots</tissue>
    </source>
</reference>
<proteinExistence type="predicted"/>
<dbReference type="EMBL" id="JAXIOK010000005">
    <property type="protein sequence ID" value="KAK4771595.1"/>
    <property type="molecule type" value="Genomic_DNA"/>
</dbReference>
<name>A0AAN7KX81_9MYRT</name>
<accession>A0AAN7KX81</accession>
<dbReference type="AlphaFoldDB" id="A0AAN7KX81"/>
<comment type="caution">
    <text evidence="1">The sequence shown here is derived from an EMBL/GenBank/DDBJ whole genome shotgun (WGS) entry which is preliminary data.</text>
</comment>
<sequence length="124" mass="14462">MLGIRPSFGIKTFIWSCPPVHCLPESLPPPRSSLPGIAKTNSWFHFYGYSFSIWVPLPPQFEDFLEPEALHLFRCFWFLSLLRISMPDYLSRVTRPSQKHLLLDSHLLMGTQSCWCRVCVHQKI</sequence>
<keyword evidence="2" id="KW-1185">Reference proteome</keyword>
<protein>
    <submittedName>
        <fullName evidence="1">Uncharacterized protein</fullName>
    </submittedName>
</protein>
<evidence type="ECO:0000313" key="2">
    <source>
        <dbReference type="Proteomes" id="UP001345219"/>
    </source>
</evidence>
<dbReference type="Proteomes" id="UP001345219">
    <property type="component" value="Chromosome 24"/>
</dbReference>
<evidence type="ECO:0000313" key="1">
    <source>
        <dbReference type="EMBL" id="KAK4771595.1"/>
    </source>
</evidence>
<gene>
    <name evidence="1" type="ORF">SAY87_032127</name>
</gene>
<organism evidence="1 2">
    <name type="scientific">Trapa incisa</name>
    <dbReference type="NCBI Taxonomy" id="236973"/>
    <lineage>
        <taxon>Eukaryota</taxon>
        <taxon>Viridiplantae</taxon>
        <taxon>Streptophyta</taxon>
        <taxon>Embryophyta</taxon>
        <taxon>Tracheophyta</taxon>
        <taxon>Spermatophyta</taxon>
        <taxon>Magnoliopsida</taxon>
        <taxon>eudicotyledons</taxon>
        <taxon>Gunneridae</taxon>
        <taxon>Pentapetalae</taxon>
        <taxon>rosids</taxon>
        <taxon>malvids</taxon>
        <taxon>Myrtales</taxon>
        <taxon>Lythraceae</taxon>
        <taxon>Trapa</taxon>
    </lineage>
</organism>